<dbReference type="InterPro" id="IPR058533">
    <property type="entry name" value="Cation_efflux_TM"/>
</dbReference>
<feature type="transmembrane region" description="Helical" evidence="5">
    <location>
        <begin position="144"/>
        <end position="161"/>
    </location>
</feature>
<dbReference type="PANTHER" id="PTHR11562">
    <property type="entry name" value="CATION EFFLUX PROTEIN/ ZINC TRANSPORTER"/>
    <property type="match status" value="1"/>
</dbReference>
<dbReference type="RefSeq" id="WP_111514111.1">
    <property type="nucleotide sequence ID" value="NZ_QFYR01000001.1"/>
</dbReference>
<keyword evidence="2 5" id="KW-0812">Transmembrane</keyword>
<dbReference type="Gene3D" id="1.20.1510.10">
    <property type="entry name" value="Cation efflux protein transmembrane domain"/>
    <property type="match status" value="1"/>
</dbReference>
<evidence type="ECO:0000313" key="7">
    <source>
        <dbReference type="EMBL" id="RAK57660.1"/>
    </source>
</evidence>
<dbReference type="NCBIfam" id="TIGR01297">
    <property type="entry name" value="CDF"/>
    <property type="match status" value="1"/>
</dbReference>
<dbReference type="GO" id="GO:0005886">
    <property type="term" value="C:plasma membrane"/>
    <property type="evidence" value="ECO:0007669"/>
    <property type="project" value="TreeGrafter"/>
</dbReference>
<dbReference type="AlphaFoldDB" id="A0A328ARS8"/>
<dbReference type="PANTHER" id="PTHR11562:SF40">
    <property type="entry name" value="CATION EFFLUX SYSTEM PROTEIN"/>
    <property type="match status" value="1"/>
</dbReference>
<reference evidence="8" key="1">
    <citation type="submission" date="2018-05" db="EMBL/GenBank/DDBJ databases">
        <authorList>
            <person name="Li X."/>
        </authorList>
    </citation>
    <scope>NUCLEOTIDE SEQUENCE [LARGE SCALE GENOMIC DNA]</scope>
    <source>
        <strain evidence="8">YIM 73061</strain>
    </source>
</reference>
<feature type="transmembrane region" description="Helical" evidence="5">
    <location>
        <begin position="40"/>
        <end position="60"/>
    </location>
</feature>
<dbReference type="InterPro" id="IPR002524">
    <property type="entry name" value="Cation_efflux"/>
</dbReference>
<evidence type="ECO:0000256" key="5">
    <source>
        <dbReference type="SAM" id="Phobius"/>
    </source>
</evidence>
<feature type="transmembrane region" description="Helical" evidence="5">
    <location>
        <begin position="105"/>
        <end position="124"/>
    </location>
</feature>
<feature type="transmembrane region" description="Helical" evidence="5">
    <location>
        <begin position="182"/>
        <end position="202"/>
    </location>
</feature>
<dbReference type="OrthoDB" id="271709at2"/>
<feature type="transmembrane region" description="Helical" evidence="5">
    <location>
        <begin position="214"/>
        <end position="231"/>
    </location>
</feature>
<dbReference type="EMBL" id="QFYR01000001">
    <property type="protein sequence ID" value="RAK57660.1"/>
    <property type="molecule type" value="Genomic_DNA"/>
</dbReference>
<evidence type="ECO:0000256" key="1">
    <source>
        <dbReference type="ARBA" id="ARBA00004141"/>
    </source>
</evidence>
<keyword evidence="8" id="KW-1185">Reference proteome</keyword>
<dbReference type="InterPro" id="IPR027469">
    <property type="entry name" value="Cation_efflux_TMD_sf"/>
</dbReference>
<dbReference type="SUPFAM" id="SSF161111">
    <property type="entry name" value="Cation efflux protein transmembrane domain-like"/>
    <property type="match status" value="1"/>
</dbReference>
<organism evidence="7 8">
    <name type="scientific">Phenylobacterium deserti</name>
    <dbReference type="NCBI Taxonomy" id="1914756"/>
    <lineage>
        <taxon>Bacteria</taxon>
        <taxon>Pseudomonadati</taxon>
        <taxon>Pseudomonadota</taxon>
        <taxon>Alphaproteobacteria</taxon>
        <taxon>Caulobacterales</taxon>
        <taxon>Caulobacteraceae</taxon>
        <taxon>Phenylobacterium</taxon>
    </lineage>
</organism>
<dbReference type="GO" id="GO:0005385">
    <property type="term" value="F:zinc ion transmembrane transporter activity"/>
    <property type="evidence" value="ECO:0007669"/>
    <property type="project" value="TreeGrafter"/>
</dbReference>
<evidence type="ECO:0000256" key="3">
    <source>
        <dbReference type="ARBA" id="ARBA00022989"/>
    </source>
</evidence>
<feature type="transmembrane region" description="Helical" evidence="5">
    <location>
        <begin position="72"/>
        <end position="89"/>
    </location>
</feature>
<dbReference type="InterPro" id="IPR050681">
    <property type="entry name" value="CDF/SLC30A"/>
</dbReference>
<gene>
    <name evidence="7" type="ORF">DJ018_06960</name>
</gene>
<comment type="caution">
    <text evidence="7">The sequence shown here is derived from an EMBL/GenBank/DDBJ whole genome shotgun (WGS) entry which is preliminary data.</text>
</comment>
<dbReference type="NCBIfam" id="NF033827">
    <property type="entry name" value="CDF_efflux_DmeF"/>
    <property type="match status" value="1"/>
</dbReference>
<keyword evidence="3 5" id="KW-1133">Transmembrane helix</keyword>
<dbReference type="Proteomes" id="UP000249725">
    <property type="component" value="Unassembled WGS sequence"/>
</dbReference>
<accession>A0A328ARS8</accession>
<proteinExistence type="predicted"/>
<evidence type="ECO:0000256" key="4">
    <source>
        <dbReference type="ARBA" id="ARBA00023136"/>
    </source>
</evidence>
<evidence type="ECO:0000313" key="8">
    <source>
        <dbReference type="Proteomes" id="UP000249725"/>
    </source>
</evidence>
<comment type="subcellular location">
    <subcellularLocation>
        <location evidence="1">Membrane</location>
        <topology evidence="1">Multi-pass membrane protein</topology>
    </subcellularLocation>
</comment>
<dbReference type="Pfam" id="PF01545">
    <property type="entry name" value="Cation_efflux"/>
    <property type="match status" value="1"/>
</dbReference>
<sequence length="323" mass="33707">MTAPAAPPAASPAVGAPLDAFREDRTYLGADHRRNERRTWLVTAICAVTLVAQLAGGLLYRSMALTASGLHMAAHVAALLVAAGAYAMARRHAEDPRFAFGTGKVGYLAGFANAVVLAITALLIGVESLERLANPEAVHFDHALPLAIAGLAVNVVCVLLLRPGRAHVHRHDPDGDLNISAAHLHLSADAMVSVLAIAGLGAGQLFGWGFADPLAGLAGALLVAHFAWTLIRRAAAALLDINPSAALTSDIRTRLSAEGERVVDLHLWRLGPGHHAAVAVVAADHPQPAEAYHARLKGLAGLSHVTVEVRAGHHEHDHAHAHA</sequence>
<protein>
    <submittedName>
        <fullName evidence="7">Cation transporter</fullName>
    </submittedName>
</protein>
<evidence type="ECO:0000256" key="2">
    <source>
        <dbReference type="ARBA" id="ARBA00022692"/>
    </source>
</evidence>
<evidence type="ECO:0000259" key="6">
    <source>
        <dbReference type="Pfam" id="PF01545"/>
    </source>
</evidence>
<name>A0A328ARS8_9CAUL</name>
<keyword evidence="4 5" id="KW-0472">Membrane</keyword>
<feature type="domain" description="Cation efflux protein transmembrane" evidence="6">
    <location>
        <begin position="40"/>
        <end position="239"/>
    </location>
</feature>